<evidence type="ECO:0000259" key="5">
    <source>
        <dbReference type="PROSITE" id="PS50931"/>
    </source>
</evidence>
<dbReference type="InterPro" id="IPR050950">
    <property type="entry name" value="HTH-type_LysR_regulators"/>
</dbReference>
<evidence type="ECO:0000313" key="7">
    <source>
        <dbReference type="Proteomes" id="UP001297600"/>
    </source>
</evidence>
<sequence length="323" mass="36760">MNFLSMKYFTTVARMRSFTRAAAELHITQQTLSAHIAGVEKELGCALLIRHVPLELTYAGEVFLRYASDFEKNYKRMMVELGDISDNHRGVLKIGVAFTRGRAIMPLLIEEFQKDWPRYEIQLVEDTNDRLRKFLADGDIDLAIASFPNNAPDIELKPFYRENIVLAVSRTLLKRLFPDSLEASVEKIRGGDLSPLAQCPFVMGKPEDISGRVAQEFIRRFDLHPFVSARSDNIGTLLSLCLRGVGACFCQENFVRMTLPDEALKQLEIFRLPKGSSYEILFGTPRQAYQRKAVSAFMQTALRVIPASEEKAEEELKRVVKFK</sequence>
<gene>
    <name evidence="6" type="ORF">MAF45_06015</name>
</gene>
<name>A0ABS9MQU5_9BURK</name>
<dbReference type="SUPFAM" id="SSF53850">
    <property type="entry name" value="Periplasmic binding protein-like II"/>
    <property type="match status" value="1"/>
</dbReference>
<dbReference type="InterPro" id="IPR000847">
    <property type="entry name" value="LysR_HTH_N"/>
</dbReference>
<dbReference type="Gene3D" id="3.40.190.290">
    <property type="match status" value="1"/>
</dbReference>
<dbReference type="EMBL" id="JAKNCT010000006">
    <property type="protein sequence ID" value="MCG5031002.1"/>
    <property type="molecule type" value="Genomic_DNA"/>
</dbReference>
<dbReference type="PRINTS" id="PR00039">
    <property type="entry name" value="HTHLYSR"/>
</dbReference>
<comment type="caution">
    <text evidence="6">The sequence shown here is derived from an EMBL/GenBank/DDBJ whole genome shotgun (WGS) entry which is preliminary data.</text>
</comment>
<keyword evidence="7" id="KW-1185">Reference proteome</keyword>
<evidence type="ECO:0000256" key="3">
    <source>
        <dbReference type="ARBA" id="ARBA00023125"/>
    </source>
</evidence>
<dbReference type="PROSITE" id="PS50931">
    <property type="entry name" value="HTH_LYSR"/>
    <property type="match status" value="1"/>
</dbReference>
<dbReference type="SUPFAM" id="SSF46785">
    <property type="entry name" value="Winged helix' DNA-binding domain"/>
    <property type="match status" value="1"/>
</dbReference>
<evidence type="ECO:0000313" key="6">
    <source>
        <dbReference type="EMBL" id="MCG5031002.1"/>
    </source>
</evidence>
<keyword evidence="2" id="KW-0805">Transcription regulation</keyword>
<dbReference type="PANTHER" id="PTHR30419:SF8">
    <property type="entry name" value="NITROGEN ASSIMILATION TRANSCRIPTIONAL ACTIVATOR-RELATED"/>
    <property type="match status" value="1"/>
</dbReference>
<dbReference type="Gene3D" id="1.10.10.10">
    <property type="entry name" value="Winged helix-like DNA-binding domain superfamily/Winged helix DNA-binding domain"/>
    <property type="match status" value="1"/>
</dbReference>
<keyword evidence="3" id="KW-0238">DNA-binding</keyword>
<accession>A0ABS9MQU5</accession>
<dbReference type="Pfam" id="PF00126">
    <property type="entry name" value="HTH_1"/>
    <property type="match status" value="1"/>
</dbReference>
<dbReference type="CDD" id="cd05466">
    <property type="entry name" value="PBP2_LTTR_substrate"/>
    <property type="match status" value="1"/>
</dbReference>
<dbReference type="Proteomes" id="UP001297600">
    <property type="component" value="Unassembled WGS sequence"/>
</dbReference>
<organism evidence="6 7">
    <name type="scientific">Mesosutterella porci</name>
    <dbReference type="NCBI Taxonomy" id="2915351"/>
    <lineage>
        <taxon>Bacteria</taxon>
        <taxon>Pseudomonadati</taxon>
        <taxon>Pseudomonadota</taxon>
        <taxon>Betaproteobacteria</taxon>
        <taxon>Burkholderiales</taxon>
        <taxon>Sutterellaceae</taxon>
        <taxon>Mesosutterella</taxon>
    </lineage>
</organism>
<evidence type="ECO:0000256" key="1">
    <source>
        <dbReference type="ARBA" id="ARBA00009437"/>
    </source>
</evidence>
<evidence type="ECO:0000256" key="4">
    <source>
        <dbReference type="ARBA" id="ARBA00023163"/>
    </source>
</evidence>
<dbReference type="InterPro" id="IPR005119">
    <property type="entry name" value="LysR_subst-bd"/>
</dbReference>
<comment type="similarity">
    <text evidence="1">Belongs to the LysR transcriptional regulatory family.</text>
</comment>
<dbReference type="RefSeq" id="WP_237978655.1">
    <property type="nucleotide sequence ID" value="NZ_JAKNCT010000006.1"/>
</dbReference>
<proteinExistence type="inferred from homology"/>
<protein>
    <submittedName>
        <fullName evidence="6">LysR family transcriptional regulator</fullName>
    </submittedName>
</protein>
<feature type="domain" description="HTH lysR-type" evidence="5">
    <location>
        <begin position="1"/>
        <end position="57"/>
    </location>
</feature>
<dbReference type="InterPro" id="IPR036390">
    <property type="entry name" value="WH_DNA-bd_sf"/>
</dbReference>
<dbReference type="PANTHER" id="PTHR30419">
    <property type="entry name" value="HTH-TYPE TRANSCRIPTIONAL REGULATOR YBHD"/>
    <property type="match status" value="1"/>
</dbReference>
<evidence type="ECO:0000256" key="2">
    <source>
        <dbReference type="ARBA" id="ARBA00023015"/>
    </source>
</evidence>
<dbReference type="InterPro" id="IPR036388">
    <property type="entry name" value="WH-like_DNA-bd_sf"/>
</dbReference>
<keyword evidence="4" id="KW-0804">Transcription</keyword>
<reference evidence="6 7" key="1">
    <citation type="submission" date="2022-02" db="EMBL/GenBank/DDBJ databases">
        <title>Mesosutterella porci, a novel member of the family Sutterellaceae from pig feces.</title>
        <authorList>
            <person name="Wylensek D."/>
            <person name="Clavel T."/>
        </authorList>
    </citation>
    <scope>NUCLEOTIDE SEQUENCE [LARGE SCALE GENOMIC DNA]</scope>
    <source>
        <strain evidence="7">oilRF-744-wt-GAM-9</strain>
    </source>
</reference>
<dbReference type="Pfam" id="PF03466">
    <property type="entry name" value="LysR_substrate"/>
    <property type="match status" value="1"/>
</dbReference>